<sequence>MIPNRPLPISGAWETPDAYTEALLSFATTSVLFMNLCGGVHMVDFLTREPDVYTTTLPEEWREFFQHYDVQDIIHLLLREEIGPLRAATQPVEESGCTWRGGAFPPQSLLDYIFNVRQLALLRDLDTSPASQTELPSQVVMRMNRKKVHEVRHFSQYVASLSQTVYERRGEPVSHIVDFGSGQNYLGRTLVSPLTTSISSRLSGSMSISAALERWTFERSWQRTPKLMTDKSRKTHVIAKTIHQS</sequence>
<dbReference type="EMBL" id="JAPZBR010000007">
    <property type="protein sequence ID" value="KAJ5346618.1"/>
    <property type="molecule type" value="Genomic_DNA"/>
</dbReference>
<dbReference type="Pfam" id="PF13679">
    <property type="entry name" value="Methyltransf_32"/>
    <property type="match status" value="1"/>
</dbReference>
<dbReference type="PANTHER" id="PTHR12496:SF0">
    <property type="entry name" value="METHYLTRANSFERASE DOMAIN-CONTAINING PROTEIN"/>
    <property type="match status" value="1"/>
</dbReference>
<evidence type="ECO:0000259" key="1">
    <source>
        <dbReference type="Pfam" id="PF13679"/>
    </source>
</evidence>
<reference evidence="2" key="2">
    <citation type="journal article" date="2023" name="IMA Fungus">
        <title>Comparative genomic study of the Penicillium genus elucidates a diverse pangenome and 15 lateral gene transfer events.</title>
        <authorList>
            <person name="Petersen C."/>
            <person name="Sorensen T."/>
            <person name="Nielsen M.R."/>
            <person name="Sondergaard T.E."/>
            <person name="Sorensen J.L."/>
            <person name="Fitzpatrick D.A."/>
            <person name="Frisvad J.C."/>
            <person name="Nielsen K.L."/>
        </authorList>
    </citation>
    <scope>NUCLEOTIDE SEQUENCE</scope>
    <source>
        <strain evidence="2">IBT 35675</strain>
    </source>
</reference>
<evidence type="ECO:0000313" key="3">
    <source>
        <dbReference type="Proteomes" id="UP001148299"/>
    </source>
</evidence>
<dbReference type="PANTHER" id="PTHR12496">
    <property type="entry name" value="CGI-41 METHYLTRANSFERASE"/>
    <property type="match status" value="1"/>
</dbReference>
<evidence type="ECO:0000313" key="2">
    <source>
        <dbReference type="EMBL" id="KAJ5346618.1"/>
    </source>
</evidence>
<gene>
    <name evidence="2" type="ORF">N7541_009100</name>
</gene>
<keyword evidence="3" id="KW-1185">Reference proteome</keyword>
<dbReference type="InterPro" id="IPR025714">
    <property type="entry name" value="Methyltranfer_dom"/>
</dbReference>
<dbReference type="InterPro" id="IPR052220">
    <property type="entry name" value="METTL25"/>
</dbReference>
<dbReference type="Proteomes" id="UP001148299">
    <property type="component" value="Unassembled WGS sequence"/>
</dbReference>
<feature type="domain" description="Methyltransferase" evidence="1">
    <location>
        <begin position="146"/>
        <end position="196"/>
    </location>
</feature>
<proteinExistence type="predicted"/>
<accession>A0A9W9QY85</accession>
<dbReference type="AlphaFoldDB" id="A0A9W9QY85"/>
<organism evidence="2 3">
    <name type="scientific">Penicillium brevicompactum</name>
    <dbReference type="NCBI Taxonomy" id="5074"/>
    <lineage>
        <taxon>Eukaryota</taxon>
        <taxon>Fungi</taxon>
        <taxon>Dikarya</taxon>
        <taxon>Ascomycota</taxon>
        <taxon>Pezizomycotina</taxon>
        <taxon>Eurotiomycetes</taxon>
        <taxon>Eurotiomycetidae</taxon>
        <taxon>Eurotiales</taxon>
        <taxon>Aspergillaceae</taxon>
        <taxon>Penicillium</taxon>
    </lineage>
</organism>
<protein>
    <recommendedName>
        <fullName evidence="1">Methyltransferase domain-containing protein</fullName>
    </recommendedName>
</protein>
<reference evidence="2" key="1">
    <citation type="submission" date="2022-12" db="EMBL/GenBank/DDBJ databases">
        <authorList>
            <person name="Petersen C."/>
        </authorList>
    </citation>
    <scope>NUCLEOTIDE SEQUENCE</scope>
    <source>
        <strain evidence="2">IBT 35675</strain>
    </source>
</reference>
<comment type="caution">
    <text evidence="2">The sequence shown here is derived from an EMBL/GenBank/DDBJ whole genome shotgun (WGS) entry which is preliminary data.</text>
</comment>
<name>A0A9W9QY85_PENBR</name>